<reference evidence="4" key="1">
    <citation type="journal article" date="2011" name="Nature">
        <title>Genome sequence and analysis of the tuber crop potato.</title>
        <authorList>
            <consortium name="The Potato Genome Sequencing Consortium"/>
        </authorList>
    </citation>
    <scope>NUCLEOTIDE SEQUENCE [LARGE SCALE GENOMIC DNA]</scope>
    <source>
        <strain evidence="4">cv. DM1-3 516 R44</strain>
    </source>
</reference>
<reference evidence="3" key="2">
    <citation type="submission" date="2015-06" db="UniProtKB">
        <authorList>
            <consortium name="EnsemblPlants"/>
        </authorList>
    </citation>
    <scope>IDENTIFICATION</scope>
    <source>
        <strain evidence="3">DM1-3 516 R44</strain>
    </source>
</reference>
<protein>
    <submittedName>
        <fullName evidence="3">Polyprotein protein</fullName>
    </submittedName>
</protein>
<feature type="region of interest" description="Disordered" evidence="2">
    <location>
        <begin position="70"/>
        <end position="110"/>
    </location>
</feature>
<feature type="compositionally biased region" description="Polar residues" evidence="2">
    <location>
        <begin position="88"/>
        <end position="104"/>
    </location>
</feature>
<name>M1DGI9_SOLTU</name>
<dbReference type="InParanoid" id="M1DGI9"/>
<sequence>MLGALMTQIDELAKKMVKIEVQYKRKDKYIPPNERRNPKDNEVKHLEGMISIILHKDADAVKSKVAKLSTTNEKGKGKHKTLELPDASTDSNGFYRNDPNQSESKGVGSDEDDLLIAQRVEQQTKKLNDPSRARTPQPTTTTPPVPEQVMVLAPPVQGSPPKSMNRVKAEGLRKILEEKPWVPRDAKKDVEVIPTASTDIRKIKAEYLNDQAKKKQKEVVATGSTPAEAFLPTPAPGASGISIATATPANTLGSSAAARSPIPTDVAAVSRPPLTQASLLQMGQLALSTDHRAASLEASVPGMIHIALTNVVTPLSTTIVAIVARIAVCEHNQGSTEEVTALKAAIAELRKDVEHLKSTNVSMVFGIVEILDMLEMPQTTTAHGVERTRLPILSQKPRLMKRCLRRLRELQMKT</sequence>
<dbReference type="PANTHER" id="PTHR33180">
    <property type="entry name" value="PHOTOSYSTEM II CP43 REACTION CENTER PROTEIN"/>
    <property type="match status" value="1"/>
</dbReference>
<evidence type="ECO:0000256" key="2">
    <source>
        <dbReference type="SAM" id="MobiDB-lite"/>
    </source>
</evidence>
<dbReference type="Gramene" id="PGSC0003DMT400088702">
    <property type="protein sequence ID" value="PGSC0003DMT400088702"/>
    <property type="gene ID" value="PGSC0003DMG400038273"/>
</dbReference>
<feature type="region of interest" description="Disordered" evidence="2">
    <location>
        <begin position="123"/>
        <end position="146"/>
    </location>
</feature>
<evidence type="ECO:0000313" key="3">
    <source>
        <dbReference type="EnsemblPlants" id="PGSC0003DMT400088702"/>
    </source>
</evidence>
<accession>M1DGI9</accession>
<dbReference type="EnsemblPlants" id="PGSC0003DMT400088702">
    <property type="protein sequence ID" value="PGSC0003DMT400088702"/>
    <property type="gene ID" value="PGSC0003DMG400038273"/>
</dbReference>
<keyword evidence="1" id="KW-0175">Coiled coil</keyword>
<evidence type="ECO:0000256" key="1">
    <source>
        <dbReference type="SAM" id="Coils"/>
    </source>
</evidence>
<keyword evidence="4" id="KW-1185">Reference proteome</keyword>
<dbReference type="PANTHER" id="PTHR33180:SF31">
    <property type="entry name" value="POLYPROTEIN PROTEIN"/>
    <property type="match status" value="1"/>
</dbReference>
<dbReference type="Proteomes" id="UP000011115">
    <property type="component" value="Unassembled WGS sequence"/>
</dbReference>
<dbReference type="PaxDb" id="4113-PGSC0003DMT400088702"/>
<feature type="coiled-coil region" evidence="1">
    <location>
        <begin position="332"/>
        <end position="359"/>
    </location>
</feature>
<organism evidence="3 4">
    <name type="scientific">Solanum tuberosum</name>
    <name type="common">Potato</name>
    <dbReference type="NCBI Taxonomy" id="4113"/>
    <lineage>
        <taxon>Eukaryota</taxon>
        <taxon>Viridiplantae</taxon>
        <taxon>Streptophyta</taxon>
        <taxon>Embryophyta</taxon>
        <taxon>Tracheophyta</taxon>
        <taxon>Spermatophyta</taxon>
        <taxon>Magnoliopsida</taxon>
        <taxon>eudicotyledons</taxon>
        <taxon>Gunneridae</taxon>
        <taxon>Pentapetalae</taxon>
        <taxon>asterids</taxon>
        <taxon>lamiids</taxon>
        <taxon>Solanales</taxon>
        <taxon>Solanaceae</taxon>
        <taxon>Solanoideae</taxon>
        <taxon>Solaneae</taxon>
        <taxon>Solanum</taxon>
    </lineage>
</organism>
<evidence type="ECO:0000313" key="4">
    <source>
        <dbReference type="Proteomes" id="UP000011115"/>
    </source>
</evidence>
<dbReference type="AlphaFoldDB" id="M1DGI9"/>
<proteinExistence type="predicted"/>
<feature type="compositionally biased region" description="Basic and acidic residues" evidence="2">
    <location>
        <begin position="123"/>
        <end position="132"/>
    </location>
</feature>
<dbReference type="HOGENOM" id="CLU_029307_12_2_1"/>